<dbReference type="PaxDb" id="4565-Traes_2AS_62891E9D0.1"/>
<protein>
    <submittedName>
        <fullName evidence="5">Uncharacterized protein</fullName>
    </submittedName>
</protein>
<organism evidence="5">
    <name type="scientific">Triticum aestivum</name>
    <name type="common">Wheat</name>
    <dbReference type="NCBI Taxonomy" id="4565"/>
    <lineage>
        <taxon>Eukaryota</taxon>
        <taxon>Viridiplantae</taxon>
        <taxon>Streptophyta</taxon>
        <taxon>Embryophyta</taxon>
        <taxon>Tracheophyta</taxon>
        <taxon>Spermatophyta</taxon>
        <taxon>Magnoliopsida</taxon>
        <taxon>Liliopsida</taxon>
        <taxon>Poales</taxon>
        <taxon>Poaceae</taxon>
        <taxon>BOP clade</taxon>
        <taxon>Pooideae</taxon>
        <taxon>Triticodae</taxon>
        <taxon>Triticeae</taxon>
        <taxon>Triticinae</taxon>
        <taxon>Triticum</taxon>
    </lineage>
</organism>
<dbReference type="GeneID" id="123184770"/>
<evidence type="ECO:0000256" key="3">
    <source>
        <dbReference type="ARBA" id="ARBA00022737"/>
    </source>
</evidence>
<evidence type="ECO:0000256" key="4">
    <source>
        <dbReference type="ARBA" id="ARBA00025740"/>
    </source>
</evidence>
<reference evidence="5" key="1">
    <citation type="submission" date="2018-08" db="EMBL/GenBank/DDBJ databases">
        <authorList>
            <person name="Rossello M."/>
        </authorList>
    </citation>
    <scope>NUCLEOTIDE SEQUENCE [LARGE SCALE GENOMIC DNA]</scope>
    <source>
        <strain evidence="5">cv. Chinese Spring</strain>
    </source>
</reference>
<dbReference type="InterPro" id="IPR048720">
    <property type="entry name" value="PROPPIN"/>
</dbReference>
<evidence type="ECO:0000256" key="1">
    <source>
        <dbReference type="ARBA" id="ARBA00004623"/>
    </source>
</evidence>
<gene>
    <name evidence="5" type="primary">LOC123184770</name>
</gene>
<proteinExistence type="inferred from homology"/>
<dbReference type="GO" id="GO:0030674">
    <property type="term" value="F:protein-macromolecule adaptor activity"/>
    <property type="evidence" value="ECO:0000318"/>
    <property type="project" value="GO_Central"/>
</dbReference>
<dbReference type="GO" id="GO:0061723">
    <property type="term" value="P:glycophagy"/>
    <property type="evidence" value="ECO:0000318"/>
    <property type="project" value="GO_Central"/>
</dbReference>
<dbReference type="Proteomes" id="UP000019116">
    <property type="component" value="Chromosome 2A"/>
</dbReference>
<dbReference type="InterPro" id="IPR015943">
    <property type="entry name" value="WD40/YVTN_repeat-like_dom_sf"/>
</dbReference>
<evidence type="ECO:0000313" key="6">
    <source>
        <dbReference type="Proteomes" id="UP000019116"/>
    </source>
</evidence>
<dbReference type="GO" id="GO:0000422">
    <property type="term" value="P:autophagy of mitochondrion"/>
    <property type="evidence" value="ECO:0000318"/>
    <property type="project" value="GO_Central"/>
</dbReference>
<dbReference type="SUPFAM" id="SSF50978">
    <property type="entry name" value="WD40 repeat-like"/>
    <property type="match status" value="1"/>
</dbReference>
<dbReference type="InterPro" id="IPR036322">
    <property type="entry name" value="WD40_repeat_dom_sf"/>
</dbReference>
<dbReference type="GO" id="GO:0034497">
    <property type="term" value="P:protein localization to phagophore assembly site"/>
    <property type="evidence" value="ECO:0000318"/>
    <property type="project" value="GO_Central"/>
</dbReference>
<reference evidence="5" key="2">
    <citation type="submission" date="2018-10" db="UniProtKB">
        <authorList>
            <consortium name="EnsemblPlants"/>
        </authorList>
    </citation>
    <scope>IDENTIFICATION</scope>
</reference>
<dbReference type="SMR" id="A0A3B6ATW5"/>
<dbReference type="Gene3D" id="2.130.10.10">
    <property type="entry name" value="YVTN repeat-like/Quinoprotein amine dehydrogenase"/>
    <property type="match status" value="1"/>
</dbReference>
<dbReference type="EnsemblPlants" id="TraesCS2A02G115200.1">
    <property type="protein sequence ID" value="TraesCS2A02G115200.1"/>
    <property type="gene ID" value="TraesCS2A02G115200"/>
</dbReference>
<dbReference type="Pfam" id="PF21032">
    <property type="entry name" value="PROPPIN"/>
    <property type="match status" value="1"/>
</dbReference>
<dbReference type="InterPro" id="IPR001680">
    <property type="entry name" value="WD40_rpt"/>
</dbReference>
<name>A0A3B6ATW5_WHEAT</name>
<dbReference type="OMA" id="AMSWDAK"/>
<dbReference type="Gramene" id="TraesNOR2A03G00623060.1">
    <property type="protein sequence ID" value="TraesNOR2A03G00623060.1"/>
    <property type="gene ID" value="TraesNOR2A03G00623060"/>
</dbReference>
<dbReference type="GO" id="GO:0032266">
    <property type="term" value="F:phosphatidylinositol-3-phosphate binding"/>
    <property type="evidence" value="ECO:0000318"/>
    <property type="project" value="GO_Central"/>
</dbReference>
<comment type="similarity">
    <text evidence="4">Belongs to the WD repeat PROPPIN family.</text>
</comment>
<dbReference type="GO" id="GO:0044804">
    <property type="term" value="P:nucleophagy"/>
    <property type="evidence" value="ECO:0000318"/>
    <property type="project" value="GO_Central"/>
</dbReference>
<dbReference type="Gramene" id="TraesWEE_scaffold_021801_01G000100.1">
    <property type="protein sequence ID" value="TraesWEE_scaffold_021801_01G000100.1"/>
    <property type="gene ID" value="TraesWEE_scaffold_021801_01G000100"/>
</dbReference>
<dbReference type="GO" id="GO:0034045">
    <property type="term" value="C:phagophore assembly site membrane"/>
    <property type="evidence" value="ECO:0000318"/>
    <property type="project" value="GO_Central"/>
</dbReference>
<keyword evidence="2" id="KW-0853">WD repeat</keyword>
<dbReference type="RefSeq" id="XP_044452769.1">
    <property type="nucleotide sequence ID" value="XM_044596834.1"/>
</dbReference>
<evidence type="ECO:0000313" key="5">
    <source>
        <dbReference type="EnsemblPlants" id="TraesCS2A02G115200.1"/>
    </source>
</evidence>
<keyword evidence="3" id="KW-0677">Repeat</keyword>
<dbReference type="STRING" id="4565.A0A3B6ATW5"/>
<dbReference type="Gramene" id="TraesCS2A02G115200.1">
    <property type="protein sequence ID" value="TraesCS2A02G115200.1"/>
    <property type="gene ID" value="TraesCS2A02G115200"/>
</dbReference>
<sequence>MAPSSSFPAATAEADSPIVQVAFSSGASHFVASTATGFHVFSCDDDKVERVHYKSDAVASPGVVVTSTELLTRSRVAVVTRTTGAVKGAAEHHAIYFWDEESGEAKQIAIGSASTPDLGPVGGLRLLGDHVLVAGQQMAMLVINGDLKSRKLVQTGPNPLGLCALAVDQETRLVCALPRPEKGAVQVRRTGKPGSVDVHAHASSLSCIALSRDGRLLATAGSKGTLVRIFSTDDGAMVQELRRGIDRADIHCIAFSPDFRWLAVSSDKGTVHVFPVASIDKATSTMAGGDRDALLVAPSRAAASPPPPAASKQGSLLPSFLKGYLPSYFSSERSLAQVRLREGVEYAVEFWRHHPNIILIVGTDGSFYRCGFDPLNTGEMKQLEHKRFMKIKESEDNQRVQSET</sequence>
<accession>A0A3B6ATW5</accession>
<dbReference type="OrthoDB" id="1667587at2759"/>
<evidence type="ECO:0000256" key="2">
    <source>
        <dbReference type="ARBA" id="ARBA00022574"/>
    </source>
</evidence>
<dbReference type="PANTHER" id="PTHR11227">
    <property type="entry name" value="WD-REPEAT PROTEIN INTERACTING WITH PHOSPHOINOSIDES WIPI -RELATED"/>
    <property type="match status" value="1"/>
</dbReference>
<keyword evidence="6" id="KW-1185">Reference proteome</keyword>
<comment type="subcellular location">
    <subcellularLocation>
        <location evidence="1">Preautophagosomal structure membrane</location>
        <topology evidence="1">Peripheral membrane protein</topology>
    </subcellularLocation>
</comment>
<dbReference type="GO" id="GO:0080025">
    <property type="term" value="F:phosphatidylinositol-3,5-bisphosphate binding"/>
    <property type="evidence" value="ECO:0000318"/>
    <property type="project" value="GO_Central"/>
</dbReference>
<dbReference type="Gramene" id="TraesCS2A03G0236500.1">
    <property type="protein sequence ID" value="TraesCS2A03G0236500.1.CDS"/>
    <property type="gene ID" value="TraesCS2A03G0236500"/>
</dbReference>
<dbReference type="GO" id="GO:0000425">
    <property type="term" value="P:pexophagy"/>
    <property type="evidence" value="ECO:0000318"/>
    <property type="project" value="GO_Central"/>
</dbReference>
<dbReference type="AlphaFoldDB" id="A0A3B6ATW5"/>
<dbReference type="SMART" id="SM00320">
    <property type="entry name" value="WD40"/>
    <property type="match status" value="3"/>
</dbReference>
<dbReference type="GO" id="GO:0005829">
    <property type="term" value="C:cytosol"/>
    <property type="evidence" value="ECO:0000318"/>
    <property type="project" value="GO_Central"/>
</dbReference>